<organism evidence="1 2">
    <name type="scientific">Plakobranchus ocellatus</name>
    <dbReference type="NCBI Taxonomy" id="259542"/>
    <lineage>
        <taxon>Eukaryota</taxon>
        <taxon>Metazoa</taxon>
        <taxon>Spiralia</taxon>
        <taxon>Lophotrochozoa</taxon>
        <taxon>Mollusca</taxon>
        <taxon>Gastropoda</taxon>
        <taxon>Heterobranchia</taxon>
        <taxon>Euthyneura</taxon>
        <taxon>Panpulmonata</taxon>
        <taxon>Sacoglossa</taxon>
        <taxon>Placobranchoidea</taxon>
        <taxon>Plakobranchidae</taxon>
        <taxon>Plakobranchus</taxon>
    </lineage>
</organism>
<dbReference type="Proteomes" id="UP000735302">
    <property type="component" value="Unassembled WGS sequence"/>
</dbReference>
<proteinExistence type="predicted"/>
<evidence type="ECO:0000313" key="2">
    <source>
        <dbReference type="Proteomes" id="UP000735302"/>
    </source>
</evidence>
<dbReference type="AlphaFoldDB" id="A0AAV4DKT3"/>
<name>A0AAV4DKT3_9GAST</name>
<gene>
    <name evidence="1" type="ORF">PoB_007126000</name>
</gene>
<sequence>MGLSGRNYFEFPSHSVPVIPALLVQQDRREFDNTHGISHTHNTSLACPIHGSWNSSALQGGSHPPVFSLTSVAVAENSRVGWLLCSKAIVQLCANFVVGSLCNSIALASQDDSDAINSPTHMVCPYGVSCQTHLENISSGEVRHQQPNSLGK</sequence>
<protein>
    <submittedName>
        <fullName evidence="1">Uncharacterized protein</fullName>
    </submittedName>
</protein>
<accession>A0AAV4DKT3</accession>
<evidence type="ECO:0000313" key="1">
    <source>
        <dbReference type="EMBL" id="GFO44755.1"/>
    </source>
</evidence>
<keyword evidence="2" id="KW-1185">Reference proteome</keyword>
<comment type="caution">
    <text evidence="1">The sequence shown here is derived from an EMBL/GenBank/DDBJ whole genome shotgun (WGS) entry which is preliminary data.</text>
</comment>
<reference evidence="1 2" key="1">
    <citation type="journal article" date="2021" name="Elife">
        <title>Chloroplast acquisition without the gene transfer in kleptoplastic sea slugs, Plakobranchus ocellatus.</title>
        <authorList>
            <person name="Maeda T."/>
            <person name="Takahashi S."/>
            <person name="Yoshida T."/>
            <person name="Shimamura S."/>
            <person name="Takaki Y."/>
            <person name="Nagai Y."/>
            <person name="Toyoda A."/>
            <person name="Suzuki Y."/>
            <person name="Arimoto A."/>
            <person name="Ishii H."/>
            <person name="Satoh N."/>
            <person name="Nishiyama T."/>
            <person name="Hasebe M."/>
            <person name="Maruyama T."/>
            <person name="Minagawa J."/>
            <person name="Obokata J."/>
            <person name="Shigenobu S."/>
        </authorList>
    </citation>
    <scope>NUCLEOTIDE SEQUENCE [LARGE SCALE GENOMIC DNA]</scope>
</reference>
<dbReference type="EMBL" id="BLXT01007982">
    <property type="protein sequence ID" value="GFO44755.1"/>
    <property type="molecule type" value="Genomic_DNA"/>
</dbReference>